<feature type="compositionally biased region" description="Acidic residues" evidence="1">
    <location>
        <begin position="60"/>
        <end position="86"/>
    </location>
</feature>
<accession>K0RPF3</accession>
<organism evidence="2 3">
    <name type="scientific">Thalassiosira oceanica</name>
    <name type="common">Marine diatom</name>
    <dbReference type="NCBI Taxonomy" id="159749"/>
    <lineage>
        <taxon>Eukaryota</taxon>
        <taxon>Sar</taxon>
        <taxon>Stramenopiles</taxon>
        <taxon>Ochrophyta</taxon>
        <taxon>Bacillariophyta</taxon>
        <taxon>Coscinodiscophyceae</taxon>
        <taxon>Thalassiosirophycidae</taxon>
        <taxon>Thalassiosirales</taxon>
        <taxon>Thalassiosiraceae</taxon>
        <taxon>Thalassiosira</taxon>
    </lineage>
</organism>
<dbReference type="eggNOG" id="ENOG502S27Z">
    <property type="taxonomic scope" value="Eukaryota"/>
</dbReference>
<evidence type="ECO:0000313" key="2">
    <source>
        <dbReference type="EMBL" id="EJK50756.1"/>
    </source>
</evidence>
<dbReference type="EMBL" id="AGNL01043027">
    <property type="protein sequence ID" value="EJK50756.1"/>
    <property type="molecule type" value="Genomic_DNA"/>
</dbReference>
<dbReference type="Proteomes" id="UP000266841">
    <property type="component" value="Unassembled WGS sequence"/>
</dbReference>
<feature type="compositionally biased region" description="Acidic residues" evidence="1">
    <location>
        <begin position="144"/>
        <end position="156"/>
    </location>
</feature>
<evidence type="ECO:0000313" key="3">
    <source>
        <dbReference type="Proteomes" id="UP000266841"/>
    </source>
</evidence>
<dbReference type="OrthoDB" id="410247at2759"/>
<feature type="region of interest" description="Disordered" evidence="1">
    <location>
        <begin position="56"/>
        <end position="162"/>
    </location>
</feature>
<dbReference type="AlphaFoldDB" id="K0RPF3"/>
<comment type="caution">
    <text evidence="2">The sequence shown here is derived from an EMBL/GenBank/DDBJ whole genome shotgun (WGS) entry which is preliminary data.</text>
</comment>
<name>K0RPF3_THAOC</name>
<sequence>MCQRRPGCVFAMLPDDALYYILNMCRWDWCGDEADNLRREQKDLRRARRQRLAMEAQQMVEEDGGNEEVEEDADDTGDEDAQEGVDDVVLGVDESDDVSAMEEDSDDDSEDGTNTSDSEDDEEEYHWGDHVGSRNPLRYRDFDSDSDASDQSDDEDGRQREAAFRRRALLQARRNIVHFLRSHGPA</sequence>
<reference evidence="2 3" key="1">
    <citation type="journal article" date="2012" name="Genome Biol.">
        <title>Genome and low-iron response of an oceanic diatom adapted to chronic iron limitation.</title>
        <authorList>
            <person name="Lommer M."/>
            <person name="Specht M."/>
            <person name="Roy A.S."/>
            <person name="Kraemer L."/>
            <person name="Andreson R."/>
            <person name="Gutowska M.A."/>
            <person name="Wolf J."/>
            <person name="Bergner S.V."/>
            <person name="Schilhabel M.B."/>
            <person name="Klostermeier U.C."/>
            <person name="Beiko R.G."/>
            <person name="Rosenstiel P."/>
            <person name="Hippler M."/>
            <person name="Laroche J."/>
        </authorList>
    </citation>
    <scope>NUCLEOTIDE SEQUENCE [LARGE SCALE GENOMIC DNA]</scope>
    <source>
        <strain evidence="2 3">CCMP1005</strain>
    </source>
</reference>
<feature type="compositionally biased region" description="Acidic residues" evidence="1">
    <location>
        <begin position="93"/>
        <end position="124"/>
    </location>
</feature>
<keyword evidence="3" id="KW-1185">Reference proteome</keyword>
<gene>
    <name evidence="2" type="ORF">THAOC_30150</name>
</gene>
<feature type="compositionally biased region" description="Basic and acidic residues" evidence="1">
    <location>
        <begin position="125"/>
        <end position="143"/>
    </location>
</feature>
<evidence type="ECO:0000256" key="1">
    <source>
        <dbReference type="SAM" id="MobiDB-lite"/>
    </source>
</evidence>
<protein>
    <submittedName>
        <fullName evidence="2">Uncharacterized protein</fullName>
    </submittedName>
</protein>
<proteinExistence type="predicted"/>